<evidence type="ECO:0000313" key="3">
    <source>
        <dbReference type="Proteomes" id="UP000758155"/>
    </source>
</evidence>
<dbReference type="EMBL" id="SWKV01000005">
    <property type="protein sequence ID" value="KAF3046021.1"/>
    <property type="molecule type" value="Genomic_DNA"/>
</dbReference>
<keyword evidence="3" id="KW-1185">Reference proteome</keyword>
<sequence length="316" mass="34882">MRLRRLVVTTLLTLLVTCRNAALTPLAVAAAATNVAPIRYPDDLLTKSQPTTVVTAAGDPALEKTYWQKCVCRSQTLTKACMSSKDNAVQFGTPLDTKFDGTLEADLARWGYIERNKEANEKHCDLFEMTLEGVLEGLELGGHNECFWFQHNRGEKEPLPGVSDWVPVDQQTYQNTYAKAIMAANADDGVIYFIYRKSAVSGAAEAWGVKVPPVDQLPELRQMSDMAWGMWRRVHPSEAGFSNIKYSVVAQVVNKETLGLIADVHKSEESQAGQARVDQVHEWPGVIWDIESPEGVAMLGSPNGLAIGYFLSQHKA</sequence>
<feature type="chain" id="PRO_5040153850" evidence="1">
    <location>
        <begin position="22"/>
        <end position="316"/>
    </location>
</feature>
<reference evidence="2" key="1">
    <citation type="submission" date="2019-04" db="EMBL/GenBank/DDBJ databases">
        <title>Sequencing of skin fungus with MAO and IRED activity.</title>
        <authorList>
            <person name="Marsaioli A.J."/>
            <person name="Bonatto J.M.C."/>
            <person name="Reis Junior O."/>
        </authorList>
    </citation>
    <scope>NUCLEOTIDE SEQUENCE</scope>
    <source>
        <strain evidence="2">28M1</strain>
    </source>
</reference>
<evidence type="ECO:0000256" key="1">
    <source>
        <dbReference type="SAM" id="SignalP"/>
    </source>
</evidence>
<organism evidence="2 3">
    <name type="scientific">Didymella heteroderae</name>
    <dbReference type="NCBI Taxonomy" id="1769908"/>
    <lineage>
        <taxon>Eukaryota</taxon>
        <taxon>Fungi</taxon>
        <taxon>Dikarya</taxon>
        <taxon>Ascomycota</taxon>
        <taxon>Pezizomycotina</taxon>
        <taxon>Dothideomycetes</taxon>
        <taxon>Pleosporomycetidae</taxon>
        <taxon>Pleosporales</taxon>
        <taxon>Pleosporineae</taxon>
        <taxon>Didymellaceae</taxon>
        <taxon>Didymella</taxon>
    </lineage>
</organism>
<dbReference type="OrthoDB" id="5337308at2759"/>
<keyword evidence="1" id="KW-0732">Signal</keyword>
<accession>A0A9P4WZK2</accession>
<comment type="caution">
    <text evidence="2">The sequence shown here is derived from an EMBL/GenBank/DDBJ whole genome shotgun (WGS) entry which is preliminary data.</text>
</comment>
<protein>
    <submittedName>
        <fullName evidence="2">Uncharacterized protein</fullName>
    </submittedName>
</protein>
<evidence type="ECO:0000313" key="2">
    <source>
        <dbReference type="EMBL" id="KAF3046021.1"/>
    </source>
</evidence>
<gene>
    <name evidence="2" type="ORF">E8E12_010379</name>
</gene>
<dbReference type="Proteomes" id="UP000758155">
    <property type="component" value="Unassembled WGS sequence"/>
</dbReference>
<feature type="signal peptide" evidence="1">
    <location>
        <begin position="1"/>
        <end position="21"/>
    </location>
</feature>
<proteinExistence type="predicted"/>
<dbReference type="AlphaFoldDB" id="A0A9P4WZK2"/>
<name>A0A9P4WZK2_9PLEO</name>